<evidence type="ECO:0000313" key="8">
    <source>
        <dbReference type="Proteomes" id="UP001500782"/>
    </source>
</evidence>
<feature type="domain" description="HTH crp-type" evidence="6">
    <location>
        <begin position="149"/>
        <end position="222"/>
    </location>
</feature>
<dbReference type="InterPro" id="IPR036390">
    <property type="entry name" value="WH_DNA-bd_sf"/>
</dbReference>
<name>A0ABN0W4E9_9BACI</name>
<dbReference type="PANTHER" id="PTHR24567">
    <property type="entry name" value="CRP FAMILY TRANSCRIPTIONAL REGULATORY PROTEIN"/>
    <property type="match status" value="1"/>
</dbReference>
<dbReference type="SMART" id="SM00419">
    <property type="entry name" value="HTH_CRP"/>
    <property type="match status" value="1"/>
</dbReference>
<proteinExistence type="predicted"/>
<evidence type="ECO:0000313" key="7">
    <source>
        <dbReference type="EMBL" id="GAA0324840.1"/>
    </source>
</evidence>
<evidence type="ECO:0000256" key="2">
    <source>
        <dbReference type="ARBA" id="ARBA00023125"/>
    </source>
</evidence>
<evidence type="ECO:0000256" key="4">
    <source>
        <dbReference type="ARBA" id="ARBA00023163"/>
    </source>
</evidence>
<evidence type="ECO:0000256" key="3">
    <source>
        <dbReference type="ARBA" id="ARBA00023159"/>
    </source>
</evidence>
<dbReference type="CDD" id="cd00092">
    <property type="entry name" value="HTH_CRP"/>
    <property type="match status" value="1"/>
</dbReference>
<sequence length="240" mass="27239">MGIKQSSKEYPVEKNTFYFSESSFEKITDIMYMEEFEQGARIFWEGDPVQKLFYVKEGSVQLSKLNDEGKDLTLYHYFPGDLFGEFSPSDNQISTFTAQALEDCKIGVIQQADLEVLLWQNGDLAIEFAKWQSLIQRSTELKIRDLLFHGKNGALASTLIRAANTYGIQDGENIHISRKFTNNEISSLIGATRETVNRMLSKLKSDGLISYENGRITITDLEGLKLVCNCEECPLSICRL</sequence>
<dbReference type="Gene3D" id="2.60.120.10">
    <property type="entry name" value="Jelly Rolls"/>
    <property type="match status" value="1"/>
</dbReference>
<keyword evidence="1" id="KW-0805">Transcription regulation</keyword>
<evidence type="ECO:0000259" key="5">
    <source>
        <dbReference type="PROSITE" id="PS50042"/>
    </source>
</evidence>
<dbReference type="SUPFAM" id="SSF51206">
    <property type="entry name" value="cAMP-binding domain-like"/>
    <property type="match status" value="1"/>
</dbReference>
<dbReference type="InterPro" id="IPR014710">
    <property type="entry name" value="RmlC-like_jellyroll"/>
</dbReference>
<keyword evidence="8" id="KW-1185">Reference proteome</keyword>
<dbReference type="Proteomes" id="UP001500782">
    <property type="component" value="Unassembled WGS sequence"/>
</dbReference>
<dbReference type="EMBL" id="BAAADJ010000014">
    <property type="protein sequence ID" value="GAA0324840.1"/>
    <property type="molecule type" value="Genomic_DNA"/>
</dbReference>
<dbReference type="Gene3D" id="1.10.10.10">
    <property type="entry name" value="Winged helix-like DNA-binding domain superfamily/Winged helix DNA-binding domain"/>
    <property type="match status" value="1"/>
</dbReference>
<dbReference type="CDD" id="cd00038">
    <property type="entry name" value="CAP_ED"/>
    <property type="match status" value="1"/>
</dbReference>
<dbReference type="RefSeq" id="WP_343797685.1">
    <property type="nucleotide sequence ID" value="NZ_BAAADJ010000014.1"/>
</dbReference>
<dbReference type="PROSITE" id="PS51063">
    <property type="entry name" value="HTH_CRP_2"/>
    <property type="match status" value="1"/>
</dbReference>
<dbReference type="InterPro" id="IPR018490">
    <property type="entry name" value="cNMP-bd_dom_sf"/>
</dbReference>
<dbReference type="Pfam" id="PF13545">
    <property type="entry name" value="HTH_Crp_2"/>
    <property type="match status" value="1"/>
</dbReference>
<dbReference type="SMART" id="SM00100">
    <property type="entry name" value="cNMP"/>
    <property type="match status" value="1"/>
</dbReference>
<dbReference type="InterPro" id="IPR050397">
    <property type="entry name" value="Env_Response_Regulators"/>
</dbReference>
<dbReference type="InterPro" id="IPR012318">
    <property type="entry name" value="HTH_CRP"/>
</dbReference>
<dbReference type="PRINTS" id="PR00034">
    <property type="entry name" value="HTHCRP"/>
</dbReference>
<dbReference type="Pfam" id="PF00027">
    <property type="entry name" value="cNMP_binding"/>
    <property type="match status" value="1"/>
</dbReference>
<feature type="domain" description="Cyclic nucleotide-binding" evidence="5">
    <location>
        <begin position="19"/>
        <end position="118"/>
    </location>
</feature>
<evidence type="ECO:0000256" key="1">
    <source>
        <dbReference type="ARBA" id="ARBA00023015"/>
    </source>
</evidence>
<comment type="caution">
    <text evidence="7">The sequence shown here is derived from an EMBL/GenBank/DDBJ whole genome shotgun (WGS) entry which is preliminary data.</text>
</comment>
<evidence type="ECO:0000259" key="6">
    <source>
        <dbReference type="PROSITE" id="PS51063"/>
    </source>
</evidence>
<organism evidence="7 8">
    <name type="scientific">Bacillus carboniphilus</name>
    <dbReference type="NCBI Taxonomy" id="86663"/>
    <lineage>
        <taxon>Bacteria</taxon>
        <taxon>Bacillati</taxon>
        <taxon>Bacillota</taxon>
        <taxon>Bacilli</taxon>
        <taxon>Bacillales</taxon>
        <taxon>Bacillaceae</taxon>
        <taxon>Bacillus</taxon>
    </lineage>
</organism>
<reference evidence="8" key="1">
    <citation type="journal article" date="2019" name="Int. J. Syst. Evol. Microbiol.">
        <title>The Global Catalogue of Microorganisms (GCM) 10K type strain sequencing project: providing services to taxonomists for standard genome sequencing and annotation.</title>
        <authorList>
            <consortium name="The Broad Institute Genomics Platform"/>
            <consortium name="The Broad Institute Genome Sequencing Center for Infectious Disease"/>
            <person name="Wu L."/>
            <person name="Ma J."/>
        </authorList>
    </citation>
    <scope>NUCLEOTIDE SEQUENCE [LARGE SCALE GENOMIC DNA]</scope>
    <source>
        <strain evidence="8">JCM 9731</strain>
    </source>
</reference>
<dbReference type="InterPro" id="IPR000595">
    <property type="entry name" value="cNMP-bd_dom"/>
</dbReference>
<gene>
    <name evidence="7" type="primary">fnr</name>
    <name evidence="7" type="ORF">GCM10008967_14310</name>
</gene>
<dbReference type="InterPro" id="IPR036388">
    <property type="entry name" value="WH-like_DNA-bd_sf"/>
</dbReference>
<dbReference type="PANTHER" id="PTHR24567:SF74">
    <property type="entry name" value="HTH-TYPE TRANSCRIPTIONAL REGULATOR ARCR"/>
    <property type="match status" value="1"/>
</dbReference>
<keyword evidence="3" id="KW-0010">Activator</keyword>
<dbReference type="SUPFAM" id="SSF46785">
    <property type="entry name" value="Winged helix' DNA-binding domain"/>
    <property type="match status" value="1"/>
</dbReference>
<accession>A0ABN0W4E9</accession>
<protein>
    <submittedName>
        <fullName evidence="7">Fumarate/nitrate reduction transcriptional regulator Fnr</fullName>
    </submittedName>
</protein>
<keyword evidence="4" id="KW-0804">Transcription</keyword>
<dbReference type="PROSITE" id="PS50042">
    <property type="entry name" value="CNMP_BINDING_3"/>
    <property type="match status" value="1"/>
</dbReference>
<keyword evidence="2" id="KW-0238">DNA-binding</keyword>